<proteinExistence type="evidence at transcript level"/>
<evidence type="ECO:0000313" key="1">
    <source>
        <dbReference type="EMBL" id="AFP13679.1"/>
    </source>
</evidence>
<feature type="non-terminal residue" evidence="1">
    <location>
        <position position="32"/>
    </location>
</feature>
<name>V9LJH9_CALMI</name>
<dbReference type="Pfam" id="PF09775">
    <property type="entry name" value="Keratin_assoc"/>
    <property type="match status" value="1"/>
</dbReference>
<dbReference type="InterPro" id="IPR018614">
    <property type="entry name" value="KRTCAP2"/>
</dbReference>
<protein>
    <submittedName>
        <fullName evidence="1">Keratinocyte-associated protein 2-like protein</fullName>
    </submittedName>
</protein>
<reference evidence="1" key="1">
    <citation type="journal article" date="2014" name="Nature">
        <title>Elephant shark genome provides unique insights into gnathostome evolution.</title>
        <authorList>
            <consortium name="International Elephant Shark Genome Sequencing Consortium"/>
            <person name="Venkatesh B."/>
            <person name="Lee A.P."/>
            <person name="Ravi V."/>
            <person name="Maurya A.K."/>
            <person name="Lian M.M."/>
            <person name="Swann J.B."/>
            <person name="Ohta Y."/>
            <person name="Flajnik M.F."/>
            <person name="Sutoh Y."/>
            <person name="Kasahara M."/>
            <person name="Hoon S."/>
            <person name="Gangu V."/>
            <person name="Roy S.W."/>
            <person name="Irimia M."/>
            <person name="Korzh V."/>
            <person name="Kondrychyn I."/>
            <person name="Lim Z.W."/>
            <person name="Tay B.H."/>
            <person name="Tohari S."/>
            <person name="Kong K.W."/>
            <person name="Ho S."/>
            <person name="Lorente-Galdos B."/>
            <person name="Quilez J."/>
            <person name="Marques-Bonet T."/>
            <person name="Raney B.J."/>
            <person name="Ingham P.W."/>
            <person name="Tay A."/>
            <person name="Hillier L.W."/>
            <person name="Minx P."/>
            <person name="Boehm T."/>
            <person name="Wilson R.K."/>
            <person name="Brenner S."/>
            <person name="Warren W.C."/>
        </authorList>
    </citation>
    <scope>NUCLEOTIDE SEQUENCE</scope>
    <source>
        <tissue evidence="1">Testis</tissue>
    </source>
</reference>
<accession>V9LJH9</accession>
<dbReference type="AlphaFoldDB" id="V9LJH9"/>
<organism evidence="1">
    <name type="scientific">Callorhinchus milii</name>
    <name type="common">Ghost shark</name>
    <dbReference type="NCBI Taxonomy" id="7868"/>
    <lineage>
        <taxon>Eukaryota</taxon>
        <taxon>Metazoa</taxon>
        <taxon>Chordata</taxon>
        <taxon>Craniata</taxon>
        <taxon>Vertebrata</taxon>
        <taxon>Chondrichthyes</taxon>
        <taxon>Holocephali</taxon>
        <taxon>Chimaeriformes</taxon>
        <taxon>Callorhinchidae</taxon>
        <taxon>Callorhinchus</taxon>
    </lineage>
</organism>
<sequence length="32" mass="3677">MIFGMGFEATFFPEVLSCFVLALYTSYQVHPM</sequence>
<dbReference type="EMBL" id="JW881162">
    <property type="protein sequence ID" value="AFP13679.1"/>
    <property type="molecule type" value="mRNA"/>
</dbReference>